<protein>
    <recommendedName>
        <fullName evidence="4">Glycosyltransferase RgtA/B/C/D-like domain-containing protein</fullName>
    </recommendedName>
</protein>
<keyword evidence="1" id="KW-0812">Transmembrane</keyword>
<feature type="transmembrane region" description="Helical" evidence="1">
    <location>
        <begin position="96"/>
        <end position="120"/>
    </location>
</feature>
<comment type="caution">
    <text evidence="2">The sequence shown here is derived from an EMBL/GenBank/DDBJ whole genome shotgun (WGS) entry which is preliminary data.</text>
</comment>
<feature type="transmembrane region" description="Helical" evidence="1">
    <location>
        <begin position="286"/>
        <end position="308"/>
    </location>
</feature>
<evidence type="ECO:0008006" key="4">
    <source>
        <dbReference type="Google" id="ProtNLM"/>
    </source>
</evidence>
<feature type="transmembrane region" description="Helical" evidence="1">
    <location>
        <begin position="314"/>
        <end position="333"/>
    </location>
</feature>
<feature type="transmembrane region" description="Helical" evidence="1">
    <location>
        <begin position="441"/>
        <end position="462"/>
    </location>
</feature>
<feature type="transmembrane region" description="Helical" evidence="1">
    <location>
        <begin position="6"/>
        <end position="28"/>
    </location>
</feature>
<feature type="transmembrane region" description="Helical" evidence="1">
    <location>
        <begin position="40"/>
        <end position="59"/>
    </location>
</feature>
<evidence type="ECO:0000313" key="3">
    <source>
        <dbReference type="Proteomes" id="UP001193081"/>
    </source>
</evidence>
<feature type="transmembrane region" description="Helical" evidence="1">
    <location>
        <begin position="469"/>
        <end position="488"/>
    </location>
</feature>
<feature type="transmembrane region" description="Helical" evidence="1">
    <location>
        <begin position="224"/>
        <end position="241"/>
    </location>
</feature>
<keyword evidence="3" id="KW-1185">Reference proteome</keyword>
<name>A0ABS4D880_9CHLR</name>
<reference evidence="2 3" key="1">
    <citation type="submission" date="2021-03" db="EMBL/GenBank/DDBJ databases">
        <authorList>
            <person name="Grouzdev D.S."/>
        </authorList>
    </citation>
    <scope>NUCLEOTIDE SEQUENCE [LARGE SCALE GENOMIC DNA]</scope>
    <source>
        <strain evidence="2 3">M50-1</strain>
    </source>
</reference>
<keyword evidence="1" id="KW-1133">Transmembrane helix</keyword>
<feature type="transmembrane region" description="Helical" evidence="1">
    <location>
        <begin position="409"/>
        <end position="429"/>
    </location>
</feature>
<feature type="transmembrane region" description="Helical" evidence="1">
    <location>
        <begin position="384"/>
        <end position="402"/>
    </location>
</feature>
<dbReference type="RefSeq" id="WP_135477686.1">
    <property type="nucleotide sequence ID" value="NZ_SIJK02000011.1"/>
</dbReference>
<organism evidence="2 3">
    <name type="scientific">Candidatus Chloroploca mongolica</name>
    <dbReference type="NCBI Taxonomy" id="2528176"/>
    <lineage>
        <taxon>Bacteria</taxon>
        <taxon>Bacillati</taxon>
        <taxon>Chloroflexota</taxon>
        <taxon>Chloroflexia</taxon>
        <taxon>Chloroflexales</taxon>
        <taxon>Chloroflexineae</taxon>
        <taxon>Oscillochloridaceae</taxon>
        <taxon>Candidatus Chloroploca</taxon>
    </lineage>
</organism>
<dbReference type="Proteomes" id="UP001193081">
    <property type="component" value="Unassembled WGS sequence"/>
</dbReference>
<evidence type="ECO:0000256" key="1">
    <source>
        <dbReference type="SAM" id="Phobius"/>
    </source>
</evidence>
<evidence type="ECO:0000313" key="2">
    <source>
        <dbReference type="EMBL" id="MBP1465644.1"/>
    </source>
</evidence>
<feature type="transmembrane region" description="Helical" evidence="1">
    <location>
        <begin position="247"/>
        <end position="265"/>
    </location>
</feature>
<gene>
    <name evidence="2" type="ORF">EYB53_007990</name>
</gene>
<proteinExistence type="predicted"/>
<keyword evidence="1" id="KW-0472">Membrane</keyword>
<sequence length="1022" mass="108978">MLILQALLFSAVQCCLLIFCGLGLAMLVLPASLRDHEMTLAPAFGLAFLAIIGFYGTITGFTLRMILPVALLVSGGLLVSAMMTRKHKRLPGILPAGELLPLLGISVMCWLLCVAPALAFGRLMSFGYGLDVEFYMSLAAYLKEYSYPTLATAPAGPLRSLLLNQPIHLIAFGATYAQGMADLAGGWESWDSWVPFQATLRSVGLLALYALLRGALGVQRAGALLGVALTALSSLLLWLTYNNFSASLAALAVLPAALAVTLLALQEGGKRTIVGAGLLMGGLTCLYWPILTAFGALGLGLGLAALIARRDAPGAIVMRGVALLTLGGIIGLVPNLRAPEAFPGMFEAEAPFMGIDFLVPPPVLAGWLRFTHPEPSDPTGTEVWLGWLALAAGALLLGRGVWRGTTQRGATLGLALCALIYLLGLRFVVAYPYGYFRGASYMAPLLLGLAGAGIGATGAAVGQRRIVQVVGAMLALVVLVASITASLGTTRTYASGPRGYSLATDDLRHLATDLVQPGPVFFSPAAATALCGTTQGAWAYWLRDRPLEGFVRGTFASSDNPRGAAMPAYAILLHDENPLDHGFATQALWRDELVAVYPAPAERIAWLSGLRPYHVAPACPATVTNRFRASHGLGAYIAATPEEPLAIYATAESLSLAPVSDLTPAKNNLELALVSLITQTIDLTIGNETQRLNLTPGLNIYQTGTISVPVRVVLQPAAEPVQMHWAALEKSTLKSPSLEPARNRLILDVTTSTSPLETEAEIDLRIRNQSTQQLRLAIEIYEEVTGYRGIPGHYAGTTMTLPADGDYQLRLDLQTPAADLDGTDIDLQAIDLRDGQYFASLWVYQGEQIRRFIPLAAFARRNGLVEDIEPLSANTVAVTIDPPAQTLEATFGALASLEGYELSAERLRGGDNLRLSLLWRAEAPATQPYLVFVQLLDANEQKIAQWDGLAGGDWRPISVWQPGERLWQDIPLTIAPDAPPGRYRVGIGLYDPGTGERLALGNNGDMLTLTEVEVIDASALPQ</sequence>
<accession>A0ABS4D880</accession>
<dbReference type="EMBL" id="SIJK02000011">
    <property type="protein sequence ID" value="MBP1465644.1"/>
    <property type="molecule type" value="Genomic_DNA"/>
</dbReference>